<protein>
    <submittedName>
        <fullName evidence="1">Uncharacterized protein</fullName>
    </submittedName>
</protein>
<sequence>MTSSKTSIAFLLNNDTVVHAQPLVRRCKTDGCNNYSCTLPAKAFAFAMGSLWRKALWNDWMSCRGKVLRSLLAARRFQALQCCKLHERFQVFWFLLDPRRREAMCPT</sequence>
<dbReference type="AlphaFoldDB" id="A0A6G0WJL6"/>
<evidence type="ECO:0000313" key="1">
    <source>
        <dbReference type="EMBL" id="KAF0727412.1"/>
    </source>
</evidence>
<dbReference type="Proteomes" id="UP000481153">
    <property type="component" value="Unassembled WGS sequence"/>
</dbReference>
<organism evidence="1 2">
    <name type="scientific">Aphanomyces euteiches</name>
    <dbReference type="NCBI Taxonomy" id="100861"/>
    <lineage>
        <taxon>Eukaryota</taxon>
        <taxon>Sar</taxon>
        <taxon>Stramenopiles</taxon>
        <taxon>Oomycota</taxon>
        <taxon>Saprolegniomycetes</taxon>
        <taxon>Saprolegniales</taxon>
        <taxon>Verrucalvaceae</taxon>
        <taxon>Aphanomyces</taxon>
    </lineage>
</organism>
<reference evidence="1 2" key="1">
    <citation type="submission" date="2019-07" db="EMBL/GenBank/DDBJ databases">
        <title>Genomics analysis of Aphanomyces spp. identifies a new class of oomycete effector associated with host adaptation.</title>
        <authorList>
            <person name="Gaulin E."/>
        </authorList>
    </citation>
    <scope>NUCLEOTIDE SEQUENCE [LARGE SCALE GENOMIC DNA]</scope>
    <source>
        <strain evidence="1 2">ATCC 201684</strain>
    </source>
</reference>
<evidence type="ECO:0000313" key="2">
    <source>
        <dbReference type="Proteomes" id="UP000481153"/>
    </source>
</evidence>
<gene>
    <name evidence="1" type="ORF">Ae201684_014525</name>
</gene>
<proteinExistence type="predicted"/>
<accession>A0A6G0WJL6</accession>
<keyword evidence="2" id="KW-1185">Reference proteome</keyword>
<dbReference type="EMBL" id="VJMJ01000197">
    <property type="protein sequence ID" value="KAF0727412.1"/>
    <property type="molecule type" value="Genomic_DNA"/>
</dbReference>
<comment type="caution">
    <text evidence="1">The sequence shown here is derived from an EMBL/GenBank/DDBJ whole genome shotgun (WGS) entry which is preliminary data.</text>
</comment>
<name>A0A6G0WJL6_9STRA</name>